<keyword evidence="1" id="KW-0813">Transport</keyword>
<dbReference type="InterPro" id="IPR003593">
    <property type="entry name" value="AAA+_ATPase"/>
</dbReference>
<dbReference type="PANTHER" id="PTHR43582:SF2">
    <property type="entry name" value="LINEARMYCIN RESISTANCE ATP-BINDING PROTEIN LNRL"/>
    <property type="match status" value="1"/>
</dbReference>
<dbReference type="PROSITE" id="PS50893">
    <property type="entry name" value="ABC_TRANSPORTER_2"/>
    <property type="match status" value="1"/>
</dbReference>
<proteinExistence type="predicted"/>
<evidence type="ECO:0000256" key="2">
    <source>
        <dbReference type="ARBA" id="ARBA00022741"/>
    </source>
</evidence>
<accession>A0A1H8KF70</accession>
<dbReference type="Proteomes" id="UP000199300">
    <property type="component" value="Unassembled WGS sequence"/>
</dbReference>
<evidence type="ECO:0000313" key="6">
    <source>
        <dbReference type="Proteomes" id="UP000199300"/>
    </source>
</evidence>
<dbReference type="STRING" id="872970.SAMN04488134_102273"/>
<reference evidence="5 6" key="1">
    <citation type="submission" date="2016-10" db="EMBL/GenBank/DDBJ databases">
        <authorList>
            <person name="de Groot N.N."/>
        </authorList>
    </citation>
    <scope>NUCLEOTIDE SEQUENCE [LARGE SCALE GENOMIC DNA]</scope>
    <source>
        <strain evidence="5 6">CGMCC 1.10434</strain>
    </source>
</reference>
<dbReference type="OrthoDB" id="9804819at2"/>
<keyword evidence="6" id="KW-1185">Reference proteome</keyword>
<evidence type="ECO:0000259" key="4">
    <source>
        <dbReference type="PROSITE" id="PS50893"/>
    </source>
</evidence>
<dbReference type="InterPro" id="IPR027417">
    <property type="entry name" value="P-loop_NTPase"/>
</dbReference>
<dbReference type="SMART" id="SM00382">
    <property type="entry name" value="AAA"/>
    <property type="match status" value="1"/>
</dbReference>
<dbReference type="AlphaFoldDB" id="A0A1H8KF70"/>
<dbReference type="InterPro" id="IPR025302">
    <property type="entry name" value="DrrA1/2-like_C"/>
</dbReference>
<dbReference type="RefSeq" id="WP_091495567.1">
    <property type="nucleotide sequence ID" value="NZ_FODJ01000002.1"/>
</dbReference>
<dbReference type="GO" id="GO:0016887">
    <property type="term" value="F:ATP hydrolysis activity"/>
    <property type="evidence" value="ECO:0007669"/>
    <property type="project" value="InterPro"/>
</dbReference>
<dbReference type="InterPro" id="IPR003439">
    <property type="entry name" value="ABC_transporter-like_ATP-bd"/>
</dbReference>
<sequence length="306" mass="33686">MEIKIEKVSKTFGKKQALEDISLTIPSQSCYGLLGPNGAGKSTLMKIITGVILDYSGDVVVDNQKLNRNLPAIQRKIGYVSQEISLEPTLSAQDNLMFFGRMYGLSGSTLKERVAQVLAQVGLTNRRKDLIHTYSGGMKRRINIGVALLHQPELLIMDEPTVGVDPQSRNYIFELIRSLKASGTTIIYSSHYMEEIQTLCDELALIDEGQVVEAGSLTAIRKRHTKSSVFVKGADLSADNLAQYGLVHEQKGGFTVETETPLQTLQQISSALQTSNLVVEQLEISQSNLEDIFLSLTGSSLRDHNE</sequence>
<evidence type="ECO:0000256" key="1">
    <source>
        <dbReference type="ARBA" id="ARBA00022448"/>
    </source>
</evidence>
<dbReference type="Gene3D" id="3.40.50.300">
    <property type="entry name" value="P-loop containing nucleotide triphosphate hydrolases"/>
    <property type="match status" value="1"/>
</dbReference>
<feature type="domain" description="ABC transporter" evidence="4">
    <location>
        <begin position="3"/>
        <end position="233"/>
    </location>
</feature>
<dbReference type="PANTHER" id="PTHR43582">
    <property type="entry name" value="LINEARMYCIN RESISTANCE ATP-BINDING PROTEIN LNRL"/>
    <property type="match status" value="1"/>
</dbReference>
<dbReference type="InterPro" id="IPR017871">
    <property type="entry name" value="ABC_transporter-like_CS"/>
</dbReference>
<evidence type="ECO:0000313" key="5">
    <source>
        <dbReference type="EMBL" id="SEN91633.1"/>
    </source>
</evidence>
<protein>
    <submittedName>
        <fullName evidence="5">ABC-2 type transport system ATP-binding protein</fullName>
    </submittedName>
</protein>
<dbReference type="SUPFAM" id="SSF52540">
    <property type="entry name" value="P-loop containing nucleoside triphosphate hydrolases"/>
    <property type="match status" value="1"/>
</dbReference>
<dbReference type="Pfam" id="PF13732">
    <property type="entry name" value="DrrA1-3_C"/>
    <property type="match status" value="1"/>
</dbReference>
<dbReference type="EMBL" id="FODJ01000002">
    <property type="protein sequence ID" value="SEN91633.1"/>
    <property type="molecule type" value="Genomic_DNA"/>
</dbReference>
<keyword evidence="2" id="KW-0547">Nucleotide-binding</keyword>
<evidence type="ECO:0000256" key="3">
    <source>
        <dbReference type="ARBA" id="ARBA00022840"/>
    </source>
</evidence>
<dbReference type="Pfam" id="PF00005">
    <property type="entry name" value="ABC_tran"/>
    <property type="match status" value="1"/>
</dbReference>
<dbReference type="GO" id="GO:0005524">
    <property type="term" value="F:ATP binding"/>
    <property type="evidence" value="ECO:0007669"/>
    <property type="project" value="UniProtKB-KW"/>
</dbReference>
<organism evidence="5 6">
    <name type="scientific">Amphibacillus marinus</name>
    <dbReference type="NCBI Taxonomy" id="872970"/>
    <lineage>
        <taxon>Bacteria</taxon>
        <taxon>Bacillati</taxon>
        <taxon>Bacillota</taxon>
        <taxon>Bacilli</taxon>
        <taxon>Bacillales</taxon>
        <taxon>Bacillaceae</taxon>
        <taxon>Amphibacillus</taxon>
    </lineage>
</organism>
<dbReference type="CDD" id="cd03230">
    <property type="entry name" value="ABC_DR_subfamily_A"/>
    <property type="match status" value="1"/>
</dbReference>
<dbReference type="PROSITE" id="PS00211">
    <property type="entry name" value="ABC_TRANSPORTER_1"/>
    <property type="match status" value="1"/>
</dbReference>
<gene>
    <name evidence="5" type="ORF">SAMN04488134_102273</name>
</gene>
<keyword evidence="3 5" id="KW-0067">ATP-binding</keyword>
<name>A0A1H8KF70_9BACI</name>